<comment type="caution">
    <text evidence="2">The sequence shown here is derived from an EMBL/GenBank/DDBJ whole genome shotgun (WGS) entry which is preliminary data.</text>
</comment>
<dbReference type="EMBL" id="CAKOFQ010008050">
    <property type="protein sequence ID" value="CAH2011227.1"/>
    <property type="molecule type" value="Genomic_DNA"/>
</dbReference>
<feature type="region of interest" description="Disordered" evidence="1">
    <location>
        <begin position="15"/>
        <end position="61"/>
    </location>
</feature>
<evidence type="ECO:0000313" key="2">
    <source>
        <dbReference type="EMBL" id="CAH2011227.1"/>
    </source>
</evidence>
<keyword evidence="3" id="KW-1185">Reference proteome</keyword>
<feature type="compositionally biased region" description="Basic and acidic residues" evidence="1">
    <location>
        <begin position="35"/>
        <end position="45"/>
    </location>
</feature>
<dbReference type="OrthoDB" id="657902at2759"/>
<evidence type="ECO:0000313" key="3">
    <source>
        <dbReference type="Proteomes" id="UP001152888"/>
    </source>
</evidence>
<sequence>MFCCRKKKSDVYSVKENLGENKDPKPVPEAYTTTEDAKPGQRETHIPGTNTSTNEEDNYSEHNVIPRERTASQCSFYSIRSVYSVANTEGDFYSICSAESFKST</sequence>
<dbReference type="Proteomes" id="UP001152888">
    <property type="component" value="Unassembled WGS sequence"/>
</dbReference>
<proteinExistence type="predicted"/>
<feature type="compositionally biased region" description="Basic and acidic residues" evidence="1">
    <location>
        <begin position="17"/>
        <end position="26"/>
    </location>
</feature>
<gene>
    <name evidence="2" type="ORF">ACAOBT_LOCUS32047</name>
</gene>
<dbReference type="AlphaFoldDB" id="A0A9P0M3T9"/>
<organism evidence="2 3">
    <name type="scientific">Acanthoscelides obtectus</name>
    <name type="common">Bean weevil</name>
    <name type="synonym">Bruchus obtectus</name>
    <dbReference type="NCBI Taxonomy" id="200917"/>
    <lineage>
        <taxon>Eukaryota</taxon>
        <taxon>Metazoa</taxon>
        <taxon>Ecdysozoa</taxon>
        <taxon>Arthropoda</taxon>
        <taxon>Hexapoda</taxon>
        <taxon>Insecta</taxon>
        <taxon>Pterygota</taxon>
        <taxon>Neoptera</taxon>
        <taxon>Endopterygota</taxon>
        <taxon>Coleoptera</taxon>
        <taxon>Polyphaga</taxon>
        <taxon>Cucujiformia</taxon>
        <taxon>Chrysomeloidea</taxon>
        <taxon>Chrysomelidae</taxon>
        <taxon>Bruchinae</taxon>
        <taxon>Bruchini</taxon>
        <taxon>Acanthoscelides</taxon>
    </lineage>
</organism>
<protein>
    <submittedName>
        <fullName evidence="2">Uncharacterized protein</fullName>
    </submittedName>
</protein>
<name>A0A9P0M3T9_ACAOB</name>
<accession>A0A9P0M3T9</accession>
<reference evidence="2" key="1">
    <citation type="submission" date="2022-03" db="EMBL/GenBank/DDBJ databases">
        <authorList>
            <person name="Sayadi A."/>
        </authorList>
    </citation>
    <scope>NUCLEOTIDE SEQUENCE</scope>
</reference>
<evidence type="ECO:0000256" key="1">
    <source>
        <dbReference type="SAM" id="MobiDB-lite"/>
    </source>
</evidence>